<protein>
    <recommendedName>
        <fullName evidence="1">MAM domain-containing protein</fullName>
    </recommendedName>
</protein>
<dbReference type="PROSITE" id="PS50060">
    <property type="entry name" value="MAM_2"/>
    <property type="match status" value="1"/>
</dbReference>
<organism evidence="2 5">
    <name type="scientific">Adineta steineri</name>
    <dbReference type="NCBI Taxonomy" id="433720"/>
    <lineage>
        <taxon>Eukaryota</taxon>
        <taxon>Metazoa</taxon>
        <taxon>Spiralia</taxon>
        <taxon>Gnathifera</taxon>
        <taxon>Rotifera</taxon>
        <taxon>Eurotatoria</taxon>
        <taxon>Bdelloidea</taxon>
        <taxon>Adinetida</taxon>
        <taxon>Adinetidae</taxon>
        <taxon>Adineta</taxon>
    </lineage>
</organism>
<dbReference type="Proteomes" id="UP000663877">
    <property type="component" value="Unassembled WGS sequence"/>
</dbReference>
<dbReference type="EMBL" id="CAJNOI010000230">
    <property type="protein sequence ID" value="CAF1198469.1"/>
    <property type="molecule type" value="Genomic_DNA"/>
</dbReference>
<name>A0A814W9P1_9BILA</name>
<dbReference type="Pfam" id="PF00629">
    <property type="entry name" value="MAM"/>
    <property type="match status" value="1"/>
</dbReference>
<comment type="caution">
    <text evidence="2">The sequence shown here is derived from an EMBL/GenBank/DDBJ whole genome shotgun (WGS) entry which is preliminary data.</text>
</comment>
<dbReference type="GO" id="GO:0016020">
    <property type="term" value="C:membrane"/>
    <property type="evidence" value="ECO:0007669"/>
    <property type="project" value="InterPro"/>
</dbReference>
<dbReference type="Gene3D" id="2.60.120.200">
    <property type="match status" value="1"/>
</dbReference>
<dbReference type="InterPro" id="IPR000998">
    <property type="entry name" value="MAM_dom"/>
</dbReference>
<evidence type="ECO:0000259" key="1">
    <source>
        <dbReference type="PROSITE" id="PS50060"/>
    </source>
</evidence>
<evidence type="ECO:0000313" key="2">
    <source>
        <dbReference type="EMBL" id="CAF1198469.1"/>
    </source>
</evidence>
<proteinExistence type="predicted"/>
<evidence type="ECO:0000313" key="4">
    <source>
        <dbReference type="Proteomes" id="UP000663832"/>
    </source>
</evidence>
<reference evidence="2" key="1">
    <citation type="submission" date="2021-02" db="EMBL/GenBank/DDBJ databases">
        <authorList>
            <person name="Nowell W R."/>
        </authorList>
    </citation>
    <scope>NUCLEOTIDE SEQUENCE</scope>
</reference>
<accession>A0A814W9P1</accession>
<dbReference type="Proteomes" id="UP000663832">
    <property type="component" value="Unassembled WGS sequence"/>
</dbReference>
<feature type="domain" description="MAM" evidence="1">
    <location>
        <begin position="90"/>
        <end position="190"/>
    </location>
</feature>
<sequence length="215" mass="24751">MLLQLVNEPTGNNQKCKLPYQLSIDNSTNTSSWDMWFCYNNQYPTNNEDFFTCTLGNYGLISLEPWETNKTISSVINENVIIRDFVEGEQCLSYYYYITLDDGIDYGQQLSVSIRSDNTSDSEIEVDRLSIVDMTENRWNQRNVTFNSTSTSYTLIFSFEVRRKGVAHNRAIYFAVDNIYVYGNNVLCITDASSSSTMTKLSFVEEVTVGFLREK</sequence>
<evidence type="ECO:0000313" key="3">
    <source>
        <dbReference type="EMBL" id="CAF1464205.1"/>
    </source>
</evidence>
<dbReference type="OrthoDB" id="10066880at2759"/>
<evidence type="ECO:0000313" key="5">
    <source>
        <dbReference type="Proteomes" id="UP000663877"/>
    </source>
</evidence>
<dbReference type="EMBL" id="CAJNOM010000485">
    <property type="protein sequence ID" value="CAF1464205.1"/>
    <property type="molecule type" value="Genomic_DNA"/>
</dbReference>
<keyword evidence="4" id="KW-1185">Reference proteome</keyword>
<dbReference type="AlphaFoldDB" id="A0A814W9P1"/>
<gene>
    <name evidence="2" type="ORF">BJG266_LOCUS26756</name>
    <name evidence="3" type="ORF">QVE165_LOCUS41143</name>
</gene>